<evidence type="ECO:0000256" key="3">
    <source>
        <dbReference type="ARBA" id="ARBA00022448"/>
    </source>
</evidence>
<dbReference type="Gene3D" id="3.10.105.10">
    <property type="entry name" value="Dipeptide-binding Protein, Domain 3"/>
    <property type="match status" value="1"/>
</dbReference>
<keyword evidence="3" id="KW-0813">Transport</keyword>
<dbReference type="Proteomes" id="UP001595378">
    <property type="component" value="Unassembled WGS sequence"/>
</dbReference>
<organism evidence="7 8">
    <name type="scientific">Alteraurantiacibacter lauratis</name>
    <dbReference type="NCBI Taxonomy" id="2054627"/>
    <lineage>
        <taxon>Bacteria</taxon>
        <taxon>Pseudomonadati</taxon>
        <taxon>Pseudomonadota</taxon>
        <taxon>Alphaproteobacteria</taxon>
        <taxon>Sphingomonadales</taxon>
        <taxon>Erythrobacteraceae</taxon>
        <taxon>Alteraurantiacibacter</taxon>
    </lineage>
</organism>
<keyword evidence="8" id="KW-1185">Reference proteome</keyword>
<dbReference type="PANTHER" id="PTHR30290:SF10">
    <property type="entry name" value="PERIPLASMIC OLIGOPEPTIDE-BINDING PROTEIN-RELATED"/>
    <property type="match status" value="1"/>
</dbReference>
<feature type="domain" description="Solute-binding protein family 5" evidence="6">
    <location>
        <begin position="83"/>
        <end position="463"/>
    </location>
</feature>
<evidence type="ECO:0000256" key="2">
    <source>
        <dbReference type="ARBA" id="ARBA00005695"/>
    </source>
</evidence>
<dbReference type="SUPFAM" id="SSF53850">
    <property type="entry name" value="Periplasmic binding protein-like II"/>
    <property type="match status" value="1"/>
</dbReference>
<dbReference type="PROSITE" id="PS51257">
    <property type="entry name" value="PROKAR_LIPOPROTEIN"/>
    <property type="match status" value="1"/>
</dbReference>
<feature type="signal peptide" evidence="5">
    <location>
        <begin position="1"/>
        <end position="24"/>
    </location>
</feature>
<feature type="chain" id="PRO_5046791152" evidence="5">
    <location>
        <begin position="25"/>
        <end position="542"/>
    </location>
</feature>
<proteinExistence type="inferred from homology"/>
<dbReference type="EMBL" id="JBHRSU010000003">
    <property type="protein sequence ID" value="MFC3099822.1"/>
    <property type="molecule type" value="Genomic_DNA"/>
</dbReference>
<dbReference type="PANTHER" id="PTHR30290">
    <property type="entry name" value="PERIPLASMIC BINDING COMPONENT OF ABC TRANSPORTER"/>
    <property type="match status" value="1"/>
</dbReference>
<dbReference type="InterPro" id="IPR030678">
    <property type="entry name" value="Peptide/Ni-bd"/>
</dbReference>
<sequence length="542" mass="60427">MMISKATRFFRGALATLCCSLLLACGGPTEADRAVEEGILLIGNGSEPKGLDPHLVTGVPESQLLRALMEGLVAPDPVDDLAPAPAMAESWESNADFTVWTFTLREAKWTNGDPVTAGDFVYSWQRILSPALGAEYAEMLYVIRGAEDFHAGRTTDFGQVGVRAIDDRTLEVTLEGPTPHFLGMLMHTSFLPVNPRAVEEHGGMTDRQSGWSTLENYVSNGPFKLKAWVTNQVIEVERNPDYWDAATVQLNGIRFFPIDNVGTEEAMFRDGRLHLTNTVSPDKIPSFRQEMPDQLRIEPYLGSYFYRINTTRPPFDDVRVRRALALSIDKQLLVDRVTQGGQAPATGFTPSGIAGYPASTAVQYNPEEAKRLLAEAGYPDGRGFPSAEILINTSESHRKIAQALQAMWKEKLGIDVGIYNQEWKVYLDSQSQLDYDISRAGWIGDYVHPTSFLDIFTTGNGNNDTGWSNPAYDALIRRARVAPNEAERMQLLQQAEAMLLGDMPIIPIYWYTRVYLKDPRVQGWEPKLLDNHPFKYVSLRAG</sequence>
<evidence type="ECO:0000259" key="6">
    <source>
        <dbReference type="Pfam" id="PF00496"/>
    </source>
</evidence>
<comment type="subcellular location">
    <subcellularLocation>
        <location evidence="1">Periplasm</location>
    </subcellularLocation>
</comment>
<reference evidence="8" key="1">
    <citation type="journal article" date="2019" name="Int. J. Syst. Evol. Microbiol.">
        <title>The Global Catalogue of Microorganisms (GCM) 10K type strain sequencing project: providing services to taxonomists for standard genome sequencing and annotation.</title>
        <authorList>
            <consortium name="The Broad Institute Genomics Platform"/>
            <consortium name="The Broad Institute Genome Sequencing Center for Infectious Disease"/>
            <person name="Wu L."/>
            <person name="Ma J."/>
        </authorList>
    </citation>
    <scope>NUCLEOTIDE SEQUENCE [LARGE SCALE GENOMIC DNA]</scope>
    <source>
        <strain evidence="8">KCTC 52606</strain>
    </source>
</reference>
<dbReference type="CDD" id="cd08504">
    <property type="entry name" value="PBP2_OppA"/>
    <property type="match status" value="1"/>
</dbReference>
<comment type="caution">
    <text evidence="7">The sequence shown here is derived from an EMBL/GenBank/DDBJ whole genome shotgun (WGS) entry which is preliminary data.</text>
</comment>
<evidence type="ECO:0000256" key="4">
    <source>
        <dbReference type="ARBA" id="ARBA00022729"/>
    </source>
</evidence>
<dbReference type="Pfam" id="PF00496">
    <property type="entry name" value="SBP_bac_5"/>
    <property type="match status" value="1"/>
</dbReference>
<gene>
    <name evidence="7" type="ORF">ACFODK_02845</name>
</gene>
<dbReference type="Gene3D" id="3.90.76.10">
    <property type="entry name" value="Dipeptide-binding Protein, Domain 1"/>
    <property type="match status" value="1"/>
</dbReference>
<dbReference type="InterPro" id="IPR039424">
    <property type="entry name" value="SBP_5"/>
</dbReference>
<keyword evidence="4 5" id="KW-0732">Signal</keyword>
<accession>A0ABV7EDI5</accession>
<evidence type="ECO:0000313" key="7">
    <source>
        <dbReference type="EMBL" id="MFC3099822.1"/>
    </source>
</evidence>
<dbReference type="RefSeq" id="WP_336918637.1">
    <property type="nucleotide sequence ID" value="NZ_JBANRN010000005.1"/>
</dbReference>
<dbReference type="PIRSF" id="PIRSF002741">
    <property type="entry name" value="MppA"/>
    <property type="match status" value="1"/>
</dbReference>
<evidence type="ECO:0000256" key="5">
    <source>
        <dbReference type="SAM" id="SignalP"/>
    </source>
</evidence>
<dbReference type="InterPro" id="IPR000914">
    <property type="entry name" value="SBP_5_dom"/>
</dbReference>
<dbReference type="Gene3D" id="3.40.190.10">
    <property type="entry name" value="Periplasmic binding protein-like II"/>
    <property type="match status" value="1"/>
</dbReference>
<evidence type="ECO:0000256" key="1">
    <source>
        <dbReference type="ARBA" id="ARBA00004418"/>
    </source>
</evidence>
<comment type="similarity">
    <text evidence="2">Belongs to the bacterial solute-binding protein 5 family.</text>
</comment>
<evidence type="ECO:0000313" key="8">
    <source>
        <dbReference type="Proteomes" id="UP001595378"/>
    </source>
</evidence>
<protein>
    <submittedName>
        <fullName evidence="7">Peptide ABC transporter substrate-binding protein</fullName>
    </submittedName>
</protein>
<name>A0ABV7EDI5_9SPHN</name>